<sequence length="217" mass="24123">MRLSSRLRTLCGELSPCSVLADVGCDHGYCTLYALENGVCERAYISDVSAGSLRKAEKLLARYIEEGRVRSFCCDGLSLVPRDAEQVLVAGMGGDEILSVLGGGFLPPRLVLQPMKNAPKVRAFLLGSGYSVVRDYTFRDAKFYDVIVAQKGAPVREYDERSLRFGYDNLHSPSQDFLAWLRAEAEKWRSRTGGGEAAARRLKELTEAYDEAQRNLR</sequence>
<name>A0A9D2II10_9FIRM</name>
<keyword evidence="1" id="KW-0489">Methyltransferase</keyword>
<dbReference type="GO" id="GO:0160105">
    <property type="term" value="F:tRNA (adenine(22)-N1)-methyltransferase activity"/>
    <property type="evidence" value="ECO:0007669"/>
    <property type="project" value="InterPro"/>
</dbReference>
<evidence type="ECO:0000313" key="2">
    <source>
        <dbReference type="Proteomes" id="UP000824025"/>
    </source>
</evidence>
<dbReference type="PANTHER" id="PTHR38451:SF1">
    <property type="entry name" value="TRNA (ADENINE(22)-N(1))-METHYLTRANSFERASE"/>
    <property type="match status" value="1"/>
</dbReference>
<gene>
    <name evidence="1" type="ORF">H9726_05885</name>
</gene>
<dbReference type="Proteomes" id="UP000824025">
    <property type="component" value="Unassembled WGS sequence"/>
</dbReference>
<proteinExistence type="predicted"/>
<dbReference type="PIRSF" id="PIRSF018637">
    <property type="entry name" value="TrmK"/>
    <property type="match status" value="1"/>
</dbReference>
<reference evidence="1" key="1">
    <citation type="journal article" date="2021" name="PeerJ">
        <title>Extensive microbial diversity within the chicken gut microbiome revealed by metagenomics and culture.</title>
        <authorList>
            <person name="Gilroy R."/>
            <person name="Ravi A."/>
            <person name="Getino M."/>
            <person name="Pursley I."/>
            <person name="Horton D.L."/>
            <person name="Alikhan N.F."/>
            <person name="Baker D."/>
            <person name="Gharbi K."/>
            <person name="Hall N."/>
            <person name="Watson M."/>
            <person name="Adriaenssens E.M."/>
            <person name="Foster-Nyarko E."/>
            <person name="Jarju S."/>
            <person name="Secka A."/>
            <person name="Antonio M."/>
            <person name="Oren A."/>
            <person name="Chaudhuri R.R."/>
            <person name="La Ragione R."/>
            <person name="Hildebrand F."/>
            <person name="Pallen M.J."/>
        </authorList>
    </citation>
    <scope>NUCLEOTIDE SEQUENCE</scope>
    <source>
        <strain evidence="1">CHK192-19661</strain>
    </source>
</reference>
<organism evidence="1 2">
    <name type="scientific">Candidatus Borkfalkia avicola</name>
    <dbReference type="NCBI Taxonomy" id="2838503"/>
    <lineage>
        <taxon>Bacteria</taxon>
        <taxon>Bacillati</taxon>
        <taxon>Bacillota</taxon>
        <taxon>Clostridia</taxon>
        <taxon>Christensenellales</taxon>
        <taxon>Christensenellaceae</taxon>
        <taxon>Candidatus Borkfalkia</taxon>
    </lineage>
</organism>
<evidence type="ECO:0000313" key="1">
    <source>
        <dbReference type="EMBL" id="HIZ09999.1"/>
    </source>
</evidence>
<dbReference type="GO" id="GO:0032259">
    <property type="term" value="P:methylation"/>
    <property type="evidence" value="ECO:0007669"/>
    <property type="project" value="UniProtKB-KW"/>
</dbReference>
<dbReference type="PANTHER" id="PTHR38451">
    <property type="entry name" value="TRNA (ADENINE(22)-N(1))-METHYLTRANSFERASE"/>
    <property type="match status" value="1"/>
</dbReference>
<dbReference type="EMBL" id="DXCF01000031">
    <property type="protein sequence ID" value="HIZ09999.1"/>
    <property type="molecule type" value="Genomic_DNA"/>
</dbReference>
<accession>A0A9D2II10</accession>
<comment type="caution">
    <text evidence="1">The sequence shown here is derived from an EMBL/GenBank/DDBJ whole genome shotgun (WGS) entry which is preliminary data.</text>
</comment>
<dbReference type="Pfam" id="PF12847">
    <property type="entry name" value="Methyltransf_18"/>
    <property type="match status" value="1"/>
</dbReference>
<dbReference type="Gene3D" id="3.40.50.150">
    <property type="entry name" value="Vaccinia Virus protein VP39"/>
    <property type="match status" value="1"/>
</dbReference>
<keyword evidence="1" id="KW-0808">Transferase</keyword>
<dbReference type="InterPro" id="IPR006901">
    <property type="entry name" value="TrmK"/>
</dbReference>
<dbReference type="SUPFAM" id="SSF53335">
    <property type="entry name" value="S-adenosyl-L-methionine-dependent methyltransferases"/>
    <property type="match status" value="1"/>
</dbReference>
<dbReference type="InterPro" id="IPR029063">
    <property type="entry name" value="SAM-dependent_MTases_sf"/>
</dbReference>
<dbReference type="AlphaFoldDB" id="A0A9D2II10"/>
<reference evidence="1" key="2">
    <citation type="submission" date="2021-04" db="EMBL/GenBank/DDBJ databases">
        <authorList>
            <person name="Gilroy R."/>
        </authorList>
    </citation>
    <scope>NUCLEOTIDE SEQUENCE</scope>
    <source>
        <strain evidence="1">CHK192-19661</strain>
    </source>
</reference>
<protein>
    <submittedName>
        <fullName evidence="1">Class I SAM-dependent methyltransferase</fullName>
    </submittedName>
</protein>